<feature type="repeat" description="PPR" evidence="3">
    <location>
        <begin position="219"/>
        <end position="253"/>
    </location>
</feature>
<dbReference type="InterPro" id="IPR011990">
    <property type="entry name" value="TPR-like_helical_dom_sf"/>
</dbReference>
<dbReference type="FunFam" id="1.25.40.10:FF:000090">
    <property type="entry name" value="Pentatricopeptide repeat-containing protein, chloroplastic"/>
    <property type="match status" value="1"/>
</dbReference>
<dbReference type="Proteomes" id="UP001151287">
    <property type="component" value="Unassembled WGS sequence"/>
</dbReference>
<dbReference type="Pfam" id="PF20431">
    <property type="entry name" value="E_motif"/>
    <property type="match status" value="1"/>
</dbReference>
<dbReference type="EMBL" id="JAMQYH010000005">
    <property type="protein sequence ID" value="KAJ1688215.1"/>
    <property type="molecule type" value="Genomic_DNA"/>
</dbReference>
<dbReference type="PROSITE" id="PS51375">
    <property type="entry name" value="PPR"/>
    <property type="match status" value="4"/>
</dbReference>
<protein>
    <recommendedName>
        <fullName evidence="6">Pentatricopeptide repeat-containing protein</fullName>
    </recommendedName>
</protein>
<evidence type="ECO:0000256" key="2">
    <source>
        <dbReference type="ARBA" id="ARBA00022946"/>
    </source>
</evidence>
<dbReference type="Gene3D" id="1.25.40.10">
    <property type="entry name" value="Tetratricopeptide repeat domain"/>
    <property type="match status" value="4"/>
</dbReference>
<gene>
    <name evidence="4" type="ORF">LUZ63_019605</name>
</gene>
<comment type="caution">
    <text evidence="4">The sequence shown here is derived from an EMBL/GenBank/DDBJ whole genome shotgun (WGS) entry which is preliminary data.</text>
</comment>
<feature type="repeat" description="PPR" evidence="3">
    <location>
        <begin position="424"/>
        <end position="458"/>
    </location>
</feature>
<dbReference type="AlphaFoldDB" id="A0A9Q0HJV8"/>
<dbReference type="FunFam" id="1.25.40.10:FF:000425">
    <property type="entry name" value="Pentatricopeptide repeat-containing protein At3g26540"/>
    <property type="match status" value="1"/>
</dbReference>
<evidence type="ECO:0000313" key="4">
    <source>
        <dbReference type="EMBL" id="KAJ1688215.1"/>
    </source>
</evidence>
<evidence type="ECO:0008006" key="6">
    <source>
        <dbReference type="Google" id="ProtNLM"/>
    </source>
</evidence>
<dbReference type="InterPro" id="IPR046960">
    <property type="entry name" value="PPR_At4g14850-like_plant"/>
</dbReference>
<proteinExistence type="predicted"/>
<dbReference type="InterPro" id="IPR002885">
    <property type="entry name" value="PPR_rpt"/>
</dbReference>
<dbReference type="OrthoDB" id="1859199at2759"/>
<accession>A0A9Q0HJV8</accession>
<dbReference type="InterPro" id="IPR046848">
    <property type="entry name" value="E_motif"/>
</dbReference>
<keyword evidence="1" id="KW-0677">Repeat</keyword>
<dbReference type="NCBIfam" id="TIGR00756">
    <property type="entry name" value="PPR"/>
    <property type="match status" value="5"/>
</dbReference>
<reference evidence="4" key="1">
    <citation type="journal article" date="2022" name="Cell">
        <title>Repeat-based holocentromeres influence genome architecture and karyotype evolution.</title>
        <authorList>
            <person name="Hofstatter P.G."/>
            <person name="Thangavel G."/>
            <person name="Lux T."/>
            <person name="Neumann P."/>
            <person name="Vondrak T."/>
            <person name="Novak P."/>
            <person name="Zhang M."/>
            <person name="Costa L."/>
            <person name="Castellani M."/>
            <person name="Scott A."/>
            <person name="Toegelov H."/>
            <person name="Fuchs J."/>
            <person name="Mata-Sucre Y."/>
            <person name="Dias Y."/>
            <person name="Vanzela A.L.L."/>
            <person name="Huettel B."/>
            <person name="Almeida C.C.S."/>
            <person name="Simkova H."/>
            <person name="Souza G."/>
            <person name="Pedrosa-Harand A."/>
            <person name="Macas J."/>
            <person name="Mayer K.F.X."/>
            <person name="Houben A."/>
            <person name="Marques A."/>
        </authorList>
    </citation>
    <scope>NUCLEOTIDE SEQUENCE</scope>
    <source>
        <strain evidence="4">RhyBre1mFocal</strain>
    </source>
</reference>
<dbReference type="GO" id="GO:0009451">
    <property type="term" value="P:RNA modification"/>
    <property type="evidence" value="ECO:0007669"/>
    <property type="project" value="InterPro"/>
</dbReference>
<keyword evidence="5" id="KW-1185">Reference proteome</keyword>
<dbReference type="Pfam" id="PF13041">
    <property type="entry name" value="PPR_2"/>
    <property type="match status" value="3"/>
</dbReference>
<dbReference type="PANTHER" id="PTHR47926">
    <property type="entry name" value="PENTATRICOPEPTIDE REPEAT-CONTAINING PROTEIN"/>
    <property type="match status" value="1"/>
</dbReference>
<dbReference type="FunFam" id="1.25.40.10:FF:000285">
    <property type="entry name" value="Pentatricopeptide repeat-containing protein, chloroplastic"/>
    <property type="match status" value="1"/>
</dbReference>
<keyword evidence="2" id="KW-0809">Transit peptide</keyword>
<sequence>MSVMRANCFNSTRLHNLLHQSHNANTILTLCKFGKLKEAIDTLFINPDPHLPSSTYSSLLQLCIDSKAEKEGKYLHKNLSAVGFVPDVHLSTKFVIFYSNIGDGSCARRMFDKMPERTIVTWTAMISCYSQNGYPEEALEIFRLMRNSGCRPNQYTFGGVLSACGSVGCLKSGEQIHGCVVKSRFCGNLFVQSALMDMYLRCRSVKNALVLFNGMTIKDVVSWNSIIRGVSDNGLYNKTFRLFGLMIRDGMRPDHITLASILKTCASVKVHANVDIIHSLVIKLGFLFDLVARGSLVDSYAKCGSMSEAKVVYHTTDKHGLIMCTALITGYSNKNEREGCKEALETFSEINRLDLKLDGIILCSMLNVCANLANLGLGKQIHARLTKCNLHSDVALCNALIDMYAKSGDLKDARHMFYEMPTRNVVSWTSLMSSYGKFGCSEDALTLFSDMEKDGVKPNDVTFLAIMTSCAYAGQSKEGMELFNSMVRRYKIKPRAEHYCSAVNLLARGGNLDEAFEFVQKMNFKPNTSIWGALVGACGAHINLALGKVAADNIFTLDPVRSLNYVALANIYAAQGLWKDVYKIRRLLWQKSIKKDLGFSLLPE</sequence>
<dbReference type="Pfam" id="PF01535">
    <property type="entry name" value="PPR"/>
    <property type="match status" value="2"/>
</dbReference>
<name>A0A9Q0HJV8_9POAL</name>
<dbReference type="PANTHER" id="PTHR47926:SF417">
    <property type="entry name" value="PENTACOTRIPEPTIDE-REPEAT REGION OF PRORP DOMAIN-CONTAINING PROTEIN"/>
    <property type="match status" value="1"/>
</dbReference>
<evidence type="ECO:0000313" key="5">
    <source>
        <dbReference type="Proteomes" id="UP001151287"/>
    </source>
</evidence>
<organism evidence="4 5">
    <name type="scientific">Rhynchospora breviuscula</name>
    <dbReference type="NCBI Taxonomy" id="2022672"/>
    <lineage>
        <taxon>Eukaryota</taxon>
        <taxon>Viridiplantae</taxon>
        <taxon>Streptophyta</taxon>
        <taxon>Embryophyta</taxon>
        <taxon>Tracheophyta</taxon>
        <taxon>Spermatophyta</taxon>
        <taxon>Magnoliopsida</taxon>
        <taxon>Liliopsida</taxon>
        <taxon>Poales</taxon>
        <taxon>Cyperaceae</taxon>
        <taxon>Cyperoideae</taxon>
        <taxon>Rhynchosporeae</taxon>
        <taxon>Rhynchospora</taxon>
    </lineage>
</organism>
<evidence type="ECO:0000256" key="1">
    <source>
        <dbReference type="ARBA" id="ARBA00022737"/>
    </source>
</evidence>
<feature type="repeat" description="PPR" evidence="3">
    <location>
        <begin position="393"/>
        <end position="423"/>
    </location>
</feature>
<evidence type="ECO:0000256" key="3">
    <source>
        <dbReference type="PROSITE-ProRule" id="PRU00708"/>
    </source>
</evidence>
<feature type="repeat" description="PPR" evidence="3">
    <location>
        <begin position="118"/>
        <end position="152"/>
    </location>
</feature>
<dbReference type="GO" id="GO:0003723">
    <property type="term" value="F:RNA binding"/>
    <property type="evidence" value="ECO:0007669"/>
    <property type="project" value="InterPro"/>
</dbReference>